<organism evidence="1 2">
    <name type="scientific">Dreissena polymorpha</name>
    <name type="common">Zebra mussel</name>
    <name type="synonym">Mytilus polymorpha</name>
    <dbReference type="NCBI Taxonomy" id="45954"/>
    <lineage>
        <taxon>Eukaryota</taxon>
        <taxon>Metazoa</taxon>
        <taxon>Spiralia</taxon>
        <taxon>Lophotrochozoa</taxon>
        <taxon>Mollusca</taxon>
        <taxon>Bivalvia</taxon>
        <taxon>Autobranchia</taxon>
        <taxon>Heteroconchia</taxon>
        <taxon>Euheterodonta</taxon>
        <taxon>Imparidentia</taxon>
        <taxon>Neoheterodontei</taxon>
        <taxon>Myida</taxon>
        <taxon>Dreissenoidea</taxon>
        <taxon>Dreissenidae</taxon>
        <taxon>Dreissena</taxon>
    </lineage>
</organism>
<dbReference type="EMBL" id="JAIWYP010000007">
    <property type="protein sequence ID" value="KAH3795149.1"/>
    <property type="molecule type" value="Genomic_DNA"/>
</dbReference>
<accession>A0A9D4FCD5</accession>
<comment type="caution">
    <text evidence="1">The sequence shown here is derived from an EMBL/GenBank/DDBJ whole genome shotgun (WGS) entry which is preliminary data.</text>
</comment>
<reference evidence="1" key="1">
    <citation type="journal article" date="2019" name="bioRxiv">
        <title>The Genome of the Zebra Mussel, Dreissena polymorpha: A Resource for Invasive Species Research.</title>
        <authorList>
            <person name="McCartney M.A."/>
            <person name="Auch B."/>
            <person name="Kono T."/>
            <person name="Mallez S."/>
            <person name="Zhang Y."/>
            <person name="Obille A."/>
            <person name="Becker A."/>
            <person name="Abrahante J.E."/>
            <person name="Garbe J."/>
            <person name="Badalamenti J.P."/>
            <person name="Herman A."/>
            <person name="Mangelson H."/>
            <person name="Liachko I."/>
            <person name="Sullivan S."/>
            <person name="Sone E.D."/>
            <person name="Koren S."/>
            <person name="Silverstein K.A.T."/>
            <person name="Beckman K.B."/>
            <person name="Gohl D.M."/>
        </authorList>
    </citation>
    <scope>NUCLEOTIDE SEQUENCE</scope>
    <source>
        <strain evidence="1">Duluth1</strain>
        <tissue evidence="1">Whole animal</tissue>
    </source>
</reference>
<reference evidence="1" key="2">
    <citation type="submission" date="2020-11" db="EMBL/GenBank/DDBJ databases">
        <authorList>
            <person name="McCartney M.A."/>
            <person name="Auch B."/>
            <person name="Kono T."/>
            <person name="Mallez S."/>
            <person name="Becker A."/>
            <person name="Gohl D.M."/>
            <person name="Silverstein K.A.T."/>
            <person name="Koren S."/>
            <person name="Bechman K.B."/>
            <person name="Herman A."/>
            <person name="Abrahante J.E."/>
            <person name="Garbe J."/>
        </authorList>
    </citation>
    <scope>NUCLEOTIDE SEQUENCE</scope>
    <source>
        <strain evidence="1">Duluth1</strain>
        <tissue evidence="1">Whole animal</tissue>
    </source>
</reference>
<gene>
    <name evidence="1" type="ORF">DPMN_148696</name>
</gene>
<dbReference type="InterPro" id="IPR011042">
    <property type="entry name" value="6-blade_b-propeller_TolB-like"/>
</dbReference>
<dbReference type="Gene3D" id="2.120.10.30">
    <property type="entry name" value="TolB, C-terminal domain"/>
    <property type="match status" value="1"/>
</dbReference>
<protein>
    <submittedName>
        <fullName evidence="1">Uncharacterized protein</fullName>
    </submittedName>
</protein>
<sequence length="79" mass="8577">MDHELQSPQGVHVTPAGQVLVCGYASNTVIQVDREGKKKLATIASQTDGMSYPKSVCYNTITDQIIVAINDNIMVIDLQ</sequence>
<proteinExistence type="predicted"/>
<dbReference type="Proteomes" id="UP000828390">
    <property type="component" value="Unassembled WGS sequence"/>
</dbReference>
<keyword evidence="2" id="KW-1185">Reference proteome</keyword>
<dbReference type="SUPFAM" id="SSF101898">
    <property type="entry name" value="NHL repeat"/>
    <property type="match status" value="1"/>
</dbReference>
<name>A0A9D4FCD5_DREPO</name>
<evidence type="ECO:0000313" key="1">
    <source>
        <dbReference type="EMBL" id="KAH3795149.1"/>
    </source>
</evidence>
<dbReference type="AlphaFoldDB" id="A0A9D4FCD5"/>
<evidence type="ECO:0000313" key="2">
    <source>
        <dbReference type="Proteomes" id="UP000828390"/>
    </source>
</evidence>